<dbReference type="GO" id="GO:0009733">
    <property type="term" value="P:response to auxin"/>
    <property type="evidence" value="ECO:0007669"/>
    <property type="project" value="InterPro"/>
</dbReference>
<comment type="similarity">
    <text evidence="1">Belongs to the ARG7 family.</text>
</comment>
<evidence type="ECO:0000256" key="3">
    <source>
        <dbReference type="ARBA" id="ARBA00022604"/>
    </source>
</evidence>
<dbReference type="Proteomes" id="UP001054252">
    <property type="component" value="Unassembled WGS sequence"/>
</dbReference>
<evidence type="ECO:0000256" key="2">
    <source>
        <dbReference type="ARBA" id="ARBA00022473"/>
    </source>
</evidence>
<keyword evidence="5" id="KW-1185">Reference proteome</keyword>
<reference evidence="4 5" key="1">
    <citation type="journal article" date="2021" name="Commun. Biol.">
        <title>The genome of Shorea leprosula (Dipterocarpaceae) highlights the ecological relevance of drought in aseasonal tropical rainforests.</title>
        <authorList>
            <person name="Ng K.K.S."/>
            <person name="Kobayashi M.J."/>
            <person name="Fawcett J.A."/>
            <person name="Hatakeyama M."/>
            <person name="Paape T."/>
            <person name="Ng C.H."/>
            <person name="Ang C.C."/>
            <person name="Tnah L.H."/>
            <person name="Lee C.T."/>
            <person name="Nishiyama T."/>
            <person name="Sese J."/>
            <person name="O'Brien M.J."/>
            <person name="Copetti D."/>
            <person name="Mohd Noor M.I."/>
            <person name="Ong R.C."/>
            <person name="Putra M."/>
            <person name="Sireger I.Z."/>
            <person name="Indrioko S."/>
            <person name="Kosugi Y."/>
            <person name="Izuno A."/>
            <person name="Isagi Y."/>
            <person name="Lee S.L."/>
            <person name="Shimizu K.K."/>
        </authorList>
    </citation>
    <scope>NUCLEOTIDE SEQUENCE [LARGE SCALE GENOMIC DNA]</scope>
    <source>
        <strain evidence="4">214</strain>
    </source>
</reference>
<proteinExistence type="inferred from homology"/>
<sequence>MLRFMAEKLQAILSLPKRVRVRKGHFVVIATRGREPQRFLIKLCYLHNPEFLKLLKQAEEEFGFSQEGVIAIPCRPDELQKILTMSKS</sequence>
<dbReference type="PANTHER" id="PTHR31374">
    <property type="entry name" value="AUXIN-INDUCED PROTEIN-LIKE-RELATED"/>
    <property type="match status" value="1"/>
</dbReference>
<evidence type="ECO:0000313" key="4">
    <source>
        <dbReference type="EMBL" id="GKV40938.1"/>
    </source>
</evidence>
<dbReference type="InterPro" id="IPR003676">
    <property type="entry name" value="SAUR_fam"/>
</dbReference>
<keyword evidence="2" id="KW-0217">Developmental protein</keyword>
<name>A0AAV5LVZ4_9ROSI</name>
<organism evidence="4 5">
    <name type="scientific">Rubroshorea leprosula</name>
    <dbReference type="NCBI Taxonomy" id="152421"/>
    <lineage>
        <taxon>Eukaryota</taxon>
        <taxon>Viridiplantae</taxon>
        <taxon>Streptophyta</taxon>
        <taxon>Embryophyta</taxon>
        <taxon>Tracheophyta</taxon>
        <taxon>Spermatophyta</taxon>
        <taxon>Magnoliopsida</taxon>
        <taxon>eudicotyledons</taxon>
        <taxon>Gunneridae</taxon>
        <taxon>Pentapetalae</taxon>
        <taxon>rosids</taxon>
        <taxon>malvids</taxon>
        <taxon>Malvales</taxon>
        <taxon>Dipterocarpaceae</taxon>
        <taxon>Rubroshorea</taxon>
    </lineage>
</organism>
<evidence type="ECO:0008006" key="6">
    <source>
        <dbReference type="Google" id="ProtNLM"/>
    </source>
</evidence>
<dbReference type="EMBL" id="BPVZ01000145">
    <property type="protein sequence ID" value="GKV40938.1"/>
    <property type="molecule type" value="Genomic_DNA"/>
</dbReference>
<evidence type="ECO:0000256" key="1">
    <source>
        <dbReference type="ARBA" id="ARBA00006974"/>
    </source>
</evidence>
<protein>
    <recommendedName>
        <fullName evidence="6">Small auxin up regulated protein</fullName>
    </recommendedName>
</protein>
<keyword evidence="3" id="KW-0341">Growth regulation</keyword>
<accession>A0AAV5LVZ4</accession>
<comment type="caution">
    <text evidence="4">The sequence shown here is derived from an EMBL/GenBank/DDBJ whole genome shotgun (WGS) entry which is preliminary data.</text>
</comment>
<dbReference type="AlphaFoldDB" id="A0AAV5LVZ4"/>
<evidence type="ECO:0000313" key="5">
    <source>
        <dbReference type="Proteomes" id="UP001054252"/>
    </source>
</evidence>
<gene>
    <name evidence="4" type="ORF">SLEP1_g48528</name>
</gene>
<dbReference type="PANTHER" id="PTHR31374:SF153">
    <property type="entry name" value="AUXIN-RESPONSIVE PROTEIN SAUR36-LIKE"/>
    <property type="match status" value="1"/>
</dbReference>
<dbReference type="Pfam" id="PF02519">
    <property type="entry name" value="Auxin_inducible"/>
    <property type="match status" value="1"/>
</dbReference>